<protein>
    <submittedName>
        <fullName evidence="2">Uncharacterized protein</fullName>
    </submittedName>
</protein>
<organism evidence="2">
    <name type="scientific">marine sediment metagenome</name>
    <dbReference type="NCBI Taxonomy" id="412755"/>
    <lineage>
        <taxon>unclassified sequences</taxon>
        <taxon>metagenomes</taxon>
        <taxon>ecological metagenomes</taxon>
    </lineage>
</organism>
<reference evidence="2" key="1">
    <citation type="journal article" date="2014" name="Front. Microbiol.">
        <title>High frequency of phylogenetically diverse reductive dehalogenase-homologous genes in deep subseafloor sedimentary metagenomes.</title>
        <authorList>
            <person name="Kawai M."/>
            <person name="Futagami T."/>
            <person name="Toyoda A."/>
            <person name="Takaki Y."/>
            <person name="Nishi S."/>
            <person name="Hori S."/>
            <person name="Arai W."/>
            <person name="Tsubouchi T."/>
            <person name="Morono Y."/>
            <person name="Uchiyama I."/>
            <person name="Ito T."/>
            <person name="Fujiyama A."/>
            <person name="Inagaki F."/>
            <person name="Takami H."/>
        </authorList>
    </citation>
    <scope>NUCLEOTIDE SEQUENCE</scope>
    <source>
        <strain evidence="2">Expedition CK06-06</strain>
    </source>
</reference>
<name>X0W5L9_9ZZZZ</name>
<feature type="compositionally biased region" description="Polar residues" evidence="1">
    <location>
        <begin position="66"/>
        <end position="83"/>
    </location>
</feature>
<dbReference type="EMBL" id="BARS01034115">
    <property type="protein sequence ID" value="GAG18592.1"/>
    <property type="molecule type" value="Genomic_DNA"/>
</dbReference>
<accession>X0W5L9</accession>
<feature type="non-terminal residue" evidence="2">
    <location>
        <position position="1"/>
    </location>
</feature>
<proteinExistence type="predicted"/>
<gene>
    <name evidence="2" type="ORF">S01H1_52754</name>
</gene>
<evidence type="ECO:0000313" key="2">
    <source>
        <dbReference type="EMBL" id="GAG18592.1"/>
    </source>
</evidence>
<sequence>STELLARSLLAPFSTKMEMLRSMIAPSITKAEILRSLLVPLSGSALAQEKGNAIDEDDTRGDVKSDQVNAVSDDQTTELNGTP</sequence>
<comment type="caution">
    <text evidence="2">The sequence shown here is derived from an EMBL/GenBank/DDBJ whole genome shotgun (WGS) entry which is preliminary data.</text>
</comment>
<feature type="region of interest" description="Disordered" evidence="1">
    <location>
        <begin position="51"/>
        <end position="83"/>
    </location>
</feature>
<dbReference type="AlphaFoldDB" id="X0W5L9"/>
<evidence type="ECO:0000256" key="1">
    <source>
        <dbReference type="SAM" id="MobiDB-lite"/>
    </source>
</evidence>